<feature type="non-terminal residue" evidence="1">
    <location>
        <position position="155"/>
    </location>
</feature>
<dbReference type="RefSeq" id="WP_183408148.1">
    <property type="nucleotide sequence ID" value="NZ_RJSF01000040.1"/>
</dbReference>
<dbReference type="EMBL" id="RJSF01000040">
    <property type="protein sequence ID" value="RNM13566.1"/>
    <property type="molecule type" value="Genomic_DNA"/>
</dbReference>
<evidence type="ECO:0000313" key="1">
    <source>
        <dbReference type="EMBL" id="RNM13566.1"/>
    </source>
</evidence>
<accession>A0A3N0GMW8</accession>
<protein>
    <submittedName>
        <fullName evidence="1">Uncharacterized protein</fullName>
    </submittedName>
</protein>
<keyword evidence="2" id="KW-1185">Reference proteome</keyword>
<name>A0A3N0GMW8_9ACTN</name>
<proteinExistence type="predicted"/>
<dbReference type="Proteomes" id="UP000279994">
    <property type="component" value="Unassembled WGS sequence"/>
</dbReference>
<organism evidence="1 2">
    <name type="scientific">Nocardioides pocheonensis</name>
    <dbReference type="NCBI Taxonomy" id="661485"/>
    <lineage>
        <taxon>Bacteria</taxon>
        <taxon>Bacillati</taxon>
        <taxon>Actinomycetota</taxon>
        <taxon>Actinomycetes</taxon>
        <taxon>Propionibacteriales</taxon>
        <taxon>Nocardioidaceae</taxon>
        <taxon>Nocardioides</taxon>
    </lineage>
</organism>
<dbReference type="AlphaFoldDB" id="A0A3N0GMW8"/>
<comment type="caution">
    <text evidence="1">The sequence shown here is derived from an EMBL/GenBank/DDBJ whole genome shotgun (WGS) entry which is preliminary data.</text>
</comment>
<evidence type="ECO:0000313" key="2">
    <source>
        <dbReference type="Proteomes" id="UP000279994"/>
    </source>
</evidence>
<gene>
    <name evidence="1" type="ORF">EFL26_11185</name>
</gene>
<sequence>MAQRNENPSPRPSQEKLNAIRALQEKQWAERLKDVAPRFLDPATATPVDDITPLPTAYSGNRLLVSHDFARANADLLERLAEIAERLGWELDTSHARSDEVPQHRQELSVARLRLRADEGTTKPPDAFTLLQLARKELGVEAMRPFGLDHLVNIC</sequence>
<reference evidence="1 2" key="1">
    <citation type="submission" date="2018-11" db="EMBL/GenBank/DDBJ databases">
        <authorList>
            <person name="Li F."/>
        </authorList>
    </citation>
    <scope>NUCLEOTIDE SEQUENCE [LARGE SCALE GENOMIC DNA]</scope>
    <source>
        <strain evidence="1 2">Gsoil 818</strain>
    </source>
</reference>